<dbReference type="GO" id="GO:0003697">
    <property type="term" value="F:single-stranded DNA binding"/>
    <property type="evidence" value="ECO:0000318"/>
    <property type="project" value="GO_Central"/>
</dbReference>
<dbReference type="STRING" id="6669.E9GLR5"/>
<keyword evidence="2" id="KW-1185">Reference proteome</keyword>
<name>E9GLR5_DAPPU</name>
<dbReference type="OrthoDB" id="6353146at2759"/>
<dbReference type="PANTHER" id="PTHR28653:SF1">
    <property type="entry name" value="ATPASE SWSAP1"/>
    <property type="match status" value="1"/>
</dbReference>
<dbReference type="Proteomes" id="UP000000305">
    <property type="component" value="Unassembled WGS sequence"/>
</dbReference>
<protein>
    <submittedName>
        <fullName evidence="1">Uncharacterized protein</fullName>
    </submittedName>
</protein>
<accession>E9GLR5</accession>
<evidence type="ECO:0000313" key="1">
    <source>
        <dbReference type="EMBL" id="EFX79553.1"/>
    </source>
</evidence>
<proteinExistence type="predicted"/>
<dbReference type="PANTHER" id="PTHR28653">
    <property type="match status" value="1"/>
</dbReference>
<dbReference type="EMBL" id="GL732551">
    <property type="protein sequence ID" value="EFX79553.1"/>
    <property type="molecule type" value="Genomic_DNA"/>
</dbReference>
<organism evidence="1 2">
    <name type="scientific">Daphnia pulex</name>
    <name type="common">Water flea</name>
    <dbReference type="NCBI Taxonomy" id="6669"/>
    <lineage>
        <taxon>Eukaryota</taxon>
        <taxon>Metazoa</taxon>
        <taxon>Ecdysozoa</taxon>
        <taxon>Arthropoda</taxon>
        <taxon>Crustacea</taxon>
        <taxon>Branchiopoda</taxon>
        <taxon>Diplostraca</taxon>
        <taxon>Cladocera</taxon>
        <taxon>Anomopoda</taxon>
        <taxon>Daphniidae</taxon>
        <taxon>Daphnia</taxon>
    </lineage>
</organism>
<dbReference type="AlphaFoldDB" id="E9GLR5"/>
<evidence type="ECO:0000313" key="2">
    <source>
        <dbReference type="Proteomes" id="UP000000305"/>
    </source>
</evidence>
<dbReference type="GO" id="GO:0097196">
    <property type="term" value="C:Shu complex"/>
    <property type="evidence" value="ECO:0000318"/>
    <property type="project" value="GO_Central"/>
</dbReference>
<dbReference type="KEGG" id="dpx:DAPPUDRAFT_304438"/>
<dbReference type="GO" id="GO:0000724">
    <property type="term" value="P:double-strand break repair via homologous recombination"/>
    <property type="evidence" value="ECO:0000318"/>
    <property type="project" value="GO_Central"/>
</dbReference>
<dbReference type="InParanoid" id="E9GLR5"/>
<dbReference type="HOGENOM" id="CLU_1108036_0_0_1"/>
<gene>
    <name evidence="1" type="ORF">DAPPUDRAFT_304438</name>
</gene>
<sequence>MALSLKMADNKESHVLRDEVRSNSLLNAILPIDVILETQNTMMATHFSKSPYWQSLLIIGQSQVQRNGLLFQAALTHASSDKQIMYVMTKEFTRIPPTTHSLPNVETGNMANITFKYCQEMKSLEELLIGFCTIPNELLPDVLVVNGLNEYKRGKGPLSQFHYSSILSLLSETAEYIGRRKKTTIMLYVSLSLLLALTVEEQKPWIELFKQWTHEVWILEGNSNRLVSGNIHIQFTVLGSNIFLRTVSKID</sequence>
<reference evidence="1 2" key="1">
    <citation type="journal article" date="2011" name="Science">
        <title>The ecoresponsive genome of Daphnia pulex.</title>
        <authorList>
            <person name="Colbourne J.K."/>
            <person name="Pfrender M.E."/>
            <person name="Gilbert D."/>
            <person name="Thomas W.K."/>
            <person name="Tucker A."/>
            <person name="Oakley T.H."/>
            <person name="Tokishita S."/>
            <person name="Aerts A."/>
            <person name="Arnold G.J."/>
            <person name="Basu M.K."/>
            <person name="Bauer D.J."/>
            <person name="Caceres C.E."/>
            <person name="Carmel L."/>
            <person name="Casola C."/>
            <person name="Choi J.H."/>
            <person name="Detter J.C."/>
            <person name="Dong Q."/>
            <person name="Dusheyko S."/>
            <person name="Eads B.D."/>
            <person name="Frohlich T."/>
            <person name="Geiler-Samerotte K.A."/>
            <person name="Gerlach D."/>
            <person name="Hatcher P."/>
            <person name="Jogdeo S."/>
            <person name="Krijgsveld J."/>
            <person name="Kriventseva E.V."/>
            <person name="Kultz D."/>
            <person name="Laforsch C."/>
            <person name="Lindquist E."/>
            <person name="Lopez J."/>
            <person name="Manak J.R."/>
            <person name="Muller J."/>
            <person name="Pangilinan J."/>
            <person name="Patwardhan R.P."/>
            <person name="Pitluck S."/>
            <person name="Pritham E.J."/>
            <person name="Rechtsteiner A."/>
            <person name="Rho M."/>
            <person name="Rogozin I.B."/>
            <person name="Sakarya O."/>
            <person name="Salamov A."/>
            <person name="Schaack S."/>
            <person name="Shapiro H."/>
            <person name="Shiga Y."/>
            <person name="Skalitzky C."/>
            <person name="Smith Z."/>
            <person name="Souvorov A."/>
            <person name="Sung W."/>
            <person name="Tang Z."/>
            <person name="Tsuchiya D."/>
            <person name="Tu H."/>
            <person name="Vos H."/>
            <person name="Wang M."/>
            <person name="Wolf Y.I."/>
            <person name="Yamagata H."/>
            <person name="Yamada T."/>
            <person name="Ye Y."/>
            <person name="Shaw J.R."/>
            <person name="Andrews J."/>
            <person name="Crease T.J."/>
            <person name="Tang H."/>
            <person name="Lucas S.M."/>
            <person name="Robertson H.M."/>
            <person name="Bork P."/>
            <person name="Koonin E.V."/>
            <person name="Zdobnov E.M."/>
            <person name="Grigoriev I.V."/>
            <person name="Lynch M."/>
            <person name="Boore J.L."/>
        </authorList>
    </citation>
    <scope>NUCLEOTIDE SEQUENCE [LARGE SCALE GENOMIC DNA]</scope>
</reference>